<feature type="region of interest" description="Disordered" evidence="1">
    <location>
        <begin position="1"/>
        <end position="20"/>
    </location>
</feature>
<proteinExistence type="predicted"/>
<dbReference type="EMBL" id="NWSH01002167">
    <property type="protein sequence ID" value="PCG68997.1"/>
    <property type="molecule type" value="Genomic_DNA"/>
</dbReference>
<accession>A0A2A4JA48</accession>
<organism evidence="2">
    <name type="scientific">Heliothis virescens</name>
    <name type="common">Tobacco budworm moth</name>
    <dbReference type="NCBI Taxonomy" id="7102"/>
    <lineage>
        <taxon>Eukaryota</taxon>
        <taxon>Metazoa</taxon>
        <taxon>Ecdysozoa</taxon>
        <taxon>Arthropoda</taxon>
        <taxon>Hexapoda</taxon>
        <taxon>Insecta</taxon>
        <taxon>Pterygota</taxon>
        <taxon>Neoptera</taxon>
        <taxon>Endopterygota</taxon>
        <taxon>Lepidoptera</taxon>
        <taxon>Glossata</taxon>
        <taxon>Ditrysia</taxon>
        <taxon>Noctuoidea</taxon>
        <taxon>Noctuidae</taxon>
        <taxon>Heliothinae</taxon>
        <taxon>Heliothis</taxon>
    </lineage>
</organism>
<comment type="caution">
    <text evidence="2">The sequence shown here is derived from an EMBL/GenBank/DDBJ whole genome shotgun (WGS) entry which is preliminary data.</text>
</comment>
<evidence type="ECO:0000313" key="2">
    <source>
        <dbReference type="EMBL" id="PCG68997.1"/>
    </source>
</evidence>
<gene>
    <name evidence="2" type="ORF">B5V51_4625</name>
</gene>
<evidence type="ECO:0000256" key="1">
    <source>
        <dbReference type="SAM" id="MobiDB-lite"/>
    </source>
</evidence>
<name>A0A2A4JA48_HELVI</name>
<reference evidence="2" key="1">
    <citation type="submission" date="2017-09" db="EMBL/GenBank/DDBJ databases">
        <title>Contemporary evolution of a Lepidopteran species, Heliothis virescens, in response to modern agricultural practices.</title>
        <authorList>
            <person name="Fritz M.L."/>
            <person name="Deyonke A.M."/>
            <person name="Papanicolaou A."/>
            <person name="Micinski S."/>
            <person name="Westbrook J."/>
            <person name="Gould F."/>
        </authorList>
    </citation>
    <scope>NUCLEOTIDE SEQUENCE [LARGE SCALE GENOMIC DNA]</scope>
    <source>
        <strain evidence="2">HvINT-</strain>
        <tissue evidence="2">Whole body</tissue>
    </source>
</reference>
<dbReference type="AlphaFoldDB" id="A0A2A4JA48"/>
<feature type="compositionally biased region" description="Basic and acidic residues" evidence="1">
    <location>
        <begin position="11"/>
        <end position="20"/>
    </location>
</feature>
<protein>
    <submittedName>
        <fullName evidence="2">Uncharacterized protein</fullName>
    </submittedName>
</protein>
<sequence length="109" mass="12333">MVLLPCSGESRTAEGQDTEHSRRLMRICSSEVVSRKRAREKNLPTRRCAAESLGLDLGRQTRACVARRSPHRRAPALPPANYVIMMCRRVRCCCVAKHSRALLELDPDF</sequence>